<evidence type="ECO:0000259" key="8">
    <source>
        <dbReference type="Pfam" id="PF03948"/>
    </source>
</evidence>
<evidence type="ECO:0000256" key="2">
    <source>
        <dbReference type="ARBA" id="ARBA00022730"/>
    </source>
</evidence>
<feature type="domain" description="Ribosomal protein L9" evidence="7">
    <location>
        <begin position="1"/>
        <end position="46"/>
    </location>
</feature>
<feature type="compositionally biased region" description="Polar residues" evidence="6">
    <location>
        <begin position="175"/>
        <end position="185"/>
    </location>
</feature>
<evidence type="ECO:0000256" key="5">
    <source>
        <dbReference type="ARBA" id="ARBA00023274"/>
    </source>
</evidence>
<dbReference type="EMBL" id="UINC01139568">
    <property type="protein sequence ID" value="SVD26186.1"/>
    <property type="molecule type" value="Genomic_DNA"/>
</dbReference>
<dbReference type="SUPFAM" id="SSF55653">
    <property type="entry name" value="Ribosomal protein L9 C-domain"/>
    <property type="match status" value="1"/>
</dbReference>
<evidence type="ECO:0000256" key="3">
    <source>
        <dbReference type="ARBA" id="ARBA00022884"/>
    </source>
</evidence>
<dbReference type="InterPro" id="IPR000244">
    <property type="entry name" value="Ribosomal_bL9"/>
</dbReference>
<protein>
    <recommendedName>
        <fullName evidence="10">Ribosomal protein L9 domain-containing protein</fullName>
    </recommendedName>
</protein>
<dbReference type="Pfam" id="PF03948">
    <property type="entry name" value="Ribosomal_L9_C"/>
    <property type="match status" value="1"/>
</dbReference>
<dbReference type="GO" id="GO:0006412">
    <property type="term" value="P:translation"/>
    <property type="evidence" value="ECO:0007669"/>
    <property type="project" value="InterPro"/>
</dbReference>
<dbReference type="InterPro" id="IPR036791">
    <property type="entry name" value="Ribosomal_bL9_C_sf"/>
</dbReference>
<comment type="similarity">
    <text evidence="1">Belongs to the bacterial ribosomal protein bL9 family.</text>
</comment>
<evidence type="ECO:0000256" key="1">
    <source>
        <dbReference type="ARBA" id="ARBA00010605"/>
    </source>
</evidence>
<dbReference type="Gene3D" id="3.40.5.10">
    <property type="entry name" value="Ribosomal protein L9, N-terminal domain"/>
    <property type="match status" value="1"/>
</dbReference>
<feature type="domain" description="Large ribosomal subunit protein bL9 C-terminal" evidence="8">
    <location>
        <begin position="64"/>
        <end position="146"/>
    </location>
</feature>
<dbReference type="PANTHER" id="PTHR21368">
    <property type="entry name" value="50S RIBOSOMAL PROTEIN L9"/>
    <property type="match status" value="1"/>
</dbReference>
<sequence>MRVVFIEDVEGVALGGEIKEVKNGFARNYLIPKNLAAPATHNNLQRIHKLTKDAAISRTYRLDEMKNLAETLDGTEIRIEIRAGSNNRLYGSVTGTMIADALVEETGIGIERRLVQLDDPIREVGTYEVPLRLYTDVNALIKVTVYATGTDPFEMVAEENEESNEEKLSPEDDSGSNPEDTSNSDIVEEVSAPSVNHVESDSTEAESGEDSQE</sequence>
<dbReference type="InterPro" id="IPR020069">
    <property type="entry name" value="Ribosomal_bL9_C"/>
</dbReference>
<keyword evidence="4" id="KW-0689">Ribosomal protein</keyword>
<evidence type="ECO:0000259" key="7">
    <source>
        <dbReference type="Pfam" id="PF01281"/>
    </source>
</evidence>
<organism evidence="9">
    <name type="scientific">marine metagenome</name>
    <dbReference type="NCBI Taxonomy" id="408172"/>
    <lineage>
        <taxon>unclassified sequences</taxon>
        <taxon>metagenomes</taxon>
        <taxon>ecological metagenomes</taxon>
    </lineage>
</organism>
<dbReference type="Gene3D" id="3.10.430.100">
    <property type="entry name" value="Ribosomal protein L9, C-terminal domain"/>
    <property type="match status" value="1"/>
</dbReference>
<dbReference type="GO" id="GO:0019843">
    <property type="term" value="F:rRNA binding"/>
    <property type="evidence" value="ECO:0007669"/>
    <property type="project" value="UniProtKB-KW"/>
</dbReference>
<reference evidence="9" key="1">
    <citation type="submission" date="2018-05" db="EMBL/GenBank/DDBJ databases">
        <authorList>
            <person name="Lanie J.A."/>
            <person name="Ng W.-L."/>
            <person name="Kazmierczak K.M."/>
            <person name="Andrzejewski T.M."/>
            <person name="Davidsen T.M."/>
            <person name="Wayne K.J."/>
            <person name="Tettelin H."/>
            <person name="Glass J.I."/>
            <person name="Rusch D."/>
            <person name="Podicherti R."/>
            <person name="Tsui H.-C.T."/>
            <person name="Winkler M.E."/>
        </authorList>
    </citation>
    <scope>NUCLEOTIDE SEQUENCE</scope>
</reference>
<dbReference type="NCBIfam" id="TIGR00158">
    <property type="entry name" value="L9"/>
    <property type="match status" value="1"/>
</dbReference>
<gene>
    <name evidence="9" type="ORF">METZ01_LOCUS379040</name>
</gene>
<dbReference type="InterPro" id="IPR009027">
    <property type="entry name" value="Ribosomal_bL9/RNase_H1_N"/>
</dbReference>
<dbReference type="GO" id="GO:0005840">
    <property type="term" value="C:ribosome"/>
    <property type="evidence" value="ECO:0007669"/>
    <property type="project" value="UniProtKB-KW"/>
</dbReference>
<keyword evidence="5" id="KW-0687">Ribonucleoprotein</keyword>
<accession>A0A382TVV2</accession>
<keyword evidence="3" id="KW-0694">RNA-binding</keyword>
<dbReference type="GO" id="GO:0003735">
    <property type="term" value="F:structural constituent of ribosome"/>
    <property type="evidence" value="ECO:0007669"/>
    <property type="project" value="InterPro"/>
</dbReference>
<dbReference type="InterPro" id="IPR036935">
    <property type="entry name" value="Ribosomal_bL9_N_sf"/>
</dbReference>
<feature type="compositionally biased region" description="Acidic residues" evidence="6">
    <location>
        <begin position="201"/>
        <end position="213"/>
    </location>
</feature>
<evidence type="ECO:0000313" key="9">
    <source>
        <dbReference type="EMBL" id="SVD26186.1"/>
    </source>
</evidence>
<proteinExistence type="inferred from homology"/>
<evidence type="ECO:0000256" key="4">
    <source>
        <dbReference type="ARBA" id="ARBA00022980"/>
    </source>
</evidence>
<dbReference type="InterPro" id="IPR020070">
    <property type="entry name" value="Ribosomal_bL9_N"/>
</dbReference>
<dbReference type="SUPFAM" id="SSF55658">
    <property type="entry name" value="L9 N-domain-like"/>
    <property type="match status" value="1"/>
</dbReference>
<evidence type="ECO:0008006" key="10">
    <source>
        <dbReference type="Google" id="ProtNLM"/>
    </source>
</evidence>
<name>A0A382TVV2_9ZZZZ</name>
<dbReference type="HAMAP" id="MF_00503">
    <property type="entry name" value="Ribosomal_bL9"/>
    <property type="match status" value="1"/>
</dbReference>
<keyword evidence="2" id="KW-0699">rRNA-binding</keyword>
<dbReference type="GO" id="GO:1990904">
    <property type="term" value="C:ribonucleoprotein complex"/>
    <property type="evidence" value="ECO:0007669"/>
    <property type="project" value="UniProtKB-KW"/>
</dbReference>
<dbReference type="InterPro" id="IPR020594">
    <property type="entry name" value="Ribosomal_bL9_bac/chp"/>
</dbReference>
<feature type="region of interest" description="Disordered" evidence="6">
    <location>
        <begin position="157"/>
        <end position="213"/>
    </location>
</feature>
<dbReference type="AlphaFoldDB" id="A0A382TVV2"/>
<dbReference type="Pfam" id="PF01281">
    <property type="entry name" value="Ribosomal_L9_N"/>
    <property type="match status" value="1"/>
</dbReference>
<evidence type="ECO:0000256" key="6">
    <source>
        <dbReference type="SAM" id="MobiDB-lite"/>
    </source>
</evidence>